<dbReference type="Proteomes" id="UP000606991">
    <property type="component" value="Unassembled WGS sequence"/>
</dbReference>
<proteinExistence type="predicted"/>
<dbReference type="SUPFAM" id="SSF48208">
    <property type="entry name" value="Six-hairpin glycosidases"/>
    <property type="match status" value="1"/>
</dbReference>
<dbReference type="AlphaFoldDB" id="A0A934K340"/>
<evidence type="ECO:0000259" key="1">
    <source>
        <dbReference type="Pfam" id="PF00723"/>
    </source>
</evidence>
<evidence type="ECO:0000313" key="4">
    <source>
        <dbReference type="Proteomes" id="UP000606991"/>
    </source>
</evidence>
<evidence type="ECO:0000259" key="2">
    <source>
        <dbReference type="Pfam" id="PF19291"/>
    </source>
</evidence>
<sequence length="657" mass="71618">MGWGWAWLRFEPAVTASLVAPSRAAVATGWLPSSAREQRFRQHTAPNGRPIAEYGLLSDCSSAALLHCHGSIDWLCMPRFDSPAVFARILGERAGHWCIQPSTAFTAQRRYLPNSLAIETTFTTDAGVVRLTDVMAARTGQREHDLGLDAPHEVLRLVEGVEGSVELHLELAPRPEYGLVRPLFRRTDNGGRTFGGPNQVAVTSGVPVEVDAGTMRATFAVTAGKTAGFAMRWAAVESPDPVPTPADDVAAAVADTVEAWRSWEVHHHYYEGAQHDRVQLGSRVLKGLTYRPTGAIVAAPTTSLPETVGGERNWDYRFSWTRDASLTLQALYIGTCPDEAVDFVSFMTSAAGGGATAEDSLQIMYGIGGEHDLSERELPHLPGWRDSRPVRVGNGAWGQTQLDVFGQLLDMIYRYRERLGTLHPEIQHFVCQLADRAASSWEGRDAGMWEMRGEPRHHLSSKVLCWTALDRAVKLAEGLGVDARVERWAQERDRIREAVLTRGWSEARHAYAQSFDSDELDAAALLMPVVGFLPATDARMTSTIEAIARDLTEGGLVLRYRNQQGLNVDGLTGEEGTFVICSFWLVSCLAQAGQVERAQGLFDRLAGFANDLGLLAEEIDGATGEHLGNPQAFSHVGLITAAWDIDQARAAATSAAG</sequence>
<dbReference type="InterPro" id="IPR012341">
    <property type="entry name" value="6hp_glycosidase-like_sf"/>
</dbReference>
<dbReference type="PANTHER" id="PTHR31616">
    <property type="entry name" value="TREHALASE"/>
    <property type="match status" value="1"/>
</dbReference>
<dbReference type="GO" id="GO:0015927">
    <property type="term" value="F:trehalase activity"/>
    <property type="evidence" value="ECO:0007669"/>
    <property type="project" value="TreeGrafter"/>
</dbReference>
<dbReference type="InterPro" id="IPR008928">
    <property type="entry name" value="6-hairpin_glycosidase_sf"/>
</dbReference>
<feature type="domain" description="Trehalase-like N-terminal" evidence="2">
    <location>
        <begin position="48"/>
        <end position="217"/>
    </location>
</feature>
<accession>A0A934K340</accession>
<name>A0A934K340_9BACT</name>
<dbReference type="PANTHER" id="PTHR31616:SF10">
    <property type="entry name" value="TREHALASE"/>
    <property type="match status" value="1"/>
</dbReference>
<evidence type="ECO:0000313" key="3">
    <source>
        <dbReference type="EMBL" id="MBJ7596432.1"/>
    </source>
</evidence>
<organism evidence="3 4">
    <name type="scientific">Candidatus Aeolococcus gillhamiae</name>
    <dbReference type="NCBI Taxonomy" id="3127015"/>
    <lineage>
        <taxon>Bacteria</taxon>
        <taxon>Bacillati</taxon>
        <taxon>Candidatus Dormiibacterota</taxon>
        <taxon>Candidatus Dormibacteria</taxon>
        <taxon>Candidatus Aeolococcales</taxon>
        <taxon>Candidatus Aeolococcaceae</taxon>
        <taxon>Candidatus Aeolococcus</taxon>
    </lineage>
</organism>
<feature type="domain" description="GH15-like" evidence="1">
    <location>
        <begin position="283"/>
        <end position="643"/>
    </location>
</feature>
<dbReference type="InterPro" id="IPR011613">
    <property type="entry name" value="GH15-like"/>
</dbReference>
<dbReference type="EMBL" id="JAEKNS010000163">
    <property type="protein sequence ID" value="MBJ7596432.1"/>
    <property type="molecule type" value="Genomic_DNA"/>
</dbReference>
<dbReference type="Pfam" id="PF19291">
    <property type="entry name" value="TREH_N"/>
    <property type="match status" value="1"/>
</dbReference>
<dbReference type="Gene3D" id="1.50.10.10">
    <property type="match status" value="1"/>
</dbReference>
<comment type="caution">
    <text evidence="3">The sequence shown here is derived from an EMBL/GenBank/DDBJ whole genome shotgun (WGS) entry which is preliminary data.</text>
</comment>
<dbReference type="InterPro" id="IPR045582">
    <property type="entry name" value="Trehalase-like_N"/>
</dbReference>
<reference evidence="3 4" key="1">
    <citation type="submission" date="2020-10" db="EMBL/GenBank/DDBJ databases">
        <title>Ca. Dormibacterota MAGs.</title>
        <authorList>
            <person name="Montgomery K."/>
        </authorList>
    </citation>
    <scope>NUCLEOTIDE SEQUENCE [LARGE SCALE GENOMIC DNA]</scope>
    <source>
        <strain evidence="3">SC8812_S17_18</strain>
    </source>
</reference>
<protein>
    <submittedName>
        <fullName evidence="3">Glycoside hydrolase family 15 protein</fullName>
    </submittedName>
</protein>
<gene>
    <name evidence="3" type="ORF">JF886_16515</name>
</gene>
<keyword evidence="3" id="KW-0378">Hydrolase</keyword>
<dbReference type="GO" id="GO:0005993">
    <property type="term" value="P:trehalose catabolic process"/>
    <property type="evidence" value="ECO:0007669"/>
    <property type="project" value="TreeGrafter"/>
</dbReference>
<dbReference type="Pfam" id="PF00723">
    <property type="entry name" value="Glyco_hydro_15"/>
    <property type="match status" value="1"/>
</dbReference>